<dbReference type="PANTHER" id="PTHR46129:SF2">
    <property type="entry name" value="SYNAPTOTAGMIN 14, ISOFORM D"/>
    <property type="match status" value="1"/>
</dbReference>
<gene>
    <name evidence="1" type="ORF">PVAND_000611</name>
</gene>
<keyword evidence="2" id="KW-1185">Reference proteome</keyword>
<sequence length="78" mass="9259">MESFLLHRVNPEEVNSMGLRVRVYGCERMRRERLIGETIVSFASIDLELETNLWLPLEPRNSSIVSFQFFPLFIHIDY</sequence>
<reference evidence="1" key="1">
    <citation type="submission" date="2021-03" db="EMBL/GenBank/DDBJ databases">
        <title>Chromosome level genome of the anhydrobiotic midge Polypedilum vanderplanki.</title>
        <authorList>
            <person name="Yoshida Y."/>
            <person name="Kikawada T."/>
            <person name="Gusev O."/>
        </authorList>
    </citation>
    <scope>NUCLEOTIDE SEQUENCE</scope>
    <source>
        <strain evidence="1">NIAS01</strain>
        <tissue evidence="1">Whole body or cell culture</tissue>
    </source>
</reference>
<dbReference type="InterPro" id="IPR043541">
    <property type="entry name" value="SYT14/14L/16"/>
</dbReference>
<dbReference type="EMBL" id="JADBJN010000003">
    <property type="protein sequence ID" value="KAG5670337.1"/>
    <property type="molecule type" value="Genomic_DNA"/>
</dbReference>
<dbReference type="Gene3D" id="2.60.40.150">
    <property type="entry name" value="C2 domain"/>
    <property type="match status" value="1"/>
</dbReference>
<dbReference type="OrthoDB" id="5978493at2759"/>
<protein>
    <submittedName>
        <fullName evidence="1">Uncharacterized protein</fullName>
    </submittedName>
</protein>
<proteinExistence type="predicted"/>
<dbReference type="AlphaFoldDB" id="A0A9J6BKC5"/>
<comment type="caution">
    <text evidence="1">The sequence shown here is derived from an EMBL/GenBank/DDBJ whole genome shotgun (WGS) entry which is preliminary data.</text>
</comment>
<accession>A0A9J6BKC5</accession>
<dbReference type="PANTHER" id="PTHR46129">
    <property type="entry name" value="SYNAPTOTAGMIN 14, ISOFORM D"/>
    <property type="match status" value="1"/>
</dbReference>
<dbReference type="SUPFAM" id="SSF49562">
    <property type="entry name" value="C2 domain (Calcium/lipid-binding domain, CaLB)"/>
    <property type="match status" value="1"/>
</dbReference>
<dbReference type="InterPro" id="IPR035892">
    <property type="entry name" value="C2_domain_sf"/>
</dbReference>
<dbReference type="GO" id="GO:0005543">
    <property type="term" value="F:phospholipid binding"/>
    <property type="evidence" value="ECO:0007669"/>
    <property type="project" value="TreeGrafter"/>
</dbReference>
<dbReference type="Proteomes" id="UP001107558">
    <property type="component" value="Chromosome 3"/>
</dbReference>
<evidence type="ECO:0000313" key="1">
    <source>
        <dbReference type="EMBL" id="KAG5670337.1"/>
    </source>
</evidence>
<evidence type="ECO:0000313" key="2">
    <source>
        <dbReference type="Proteomes" id="UP001107558"/>
    </source>
</evidence>
<name>A0A9J6BKC5_POLVA</name>
<organism evidence="1 2">
    <name type="scientific">Polypedilum vanderplanki</name>
    <name type="common">Sleeping chironomid midge</name>
    <dbReference type="NCBI Taxonomy" id="319348"/>
    <lineage>
        <taxon>Eukaryota</taxon>
        <taxon>Metazoa</taxon>
        <taxon>Ecdysozoa</taxon>
        <taxon>Arthropoda</taxon>
        <taxon>Hexapoda</taxon>
        <taxon>Insecta</taxon>
        <taxon>Pterygota</taxon>
        <taxon>Neoptera</taxon>
        <taxon>Endopterygota</taxon>
        <taxon>Diptera</taxon>
        <taxon>Nematocera</taxon>
        <taxon>Chironomoidea</taxon>
        <taxon>Chironomidae</taxon>
        <taxon>Chironominae</taxon>
        <taxon>Polypedilum</taxon>
        <taxon>Polypedilum</taxon>
    </lineage>
</organism>